<evidence type="ECO:0000313" key="1">
    <source>
        <dbReference type="EMBL" id="SET03505.1"/>
    </source>
</evidence>
<evidence type="ECO:0000313" key="2">
    <source>
        <dbReference type="Proteomes" id="UP000242642"/>
    </source>
</evidence>
<organism evidence="1 2">
    <name type="scientific">Thorsellia anophelis DSM 18579</name>
    <dbReference type="NCBI Taxonomy" id="1123402"/>
    <lineage>
        <taxon>Bacteria</taxon>
        <taxon>Pseudomonadati</taxon>
        <taxon>Pseudomonadota</taxon>
        <taxon>Gammaproteobacteria</taxon>
        <taxon>Enterobacterales</taxon>
        <taxon>Thorselliaceae</taxon>
        <taxon>Thorsellia</taxon>
    </lineage>
</organism>
<dbReference type="EMBL" id="FOHV01000007">
    <property type="protein sequence ID" value="SET03505.1"/>
    <property type="molecule type" value="Genomic_DNA"/>
</dbReference>
<reference evidence="2" key="1">
    <citation type="submission" date="2016-10" db="EMBL/GenBank/DDBJ databases">
        <authorList>
            <person name="Varghese N."/>
            <person name="Submissions S."/>
        </authorList>
    </citation>
    <scope>NUCLEOTIDE SEQUENCE [LARGE SCALE GENOMIC DNA]</scope>
    <source>
        <strain evidence="2">DSM 18579</strain>
    </source>
</reference>
<dbReference type="RefSeq" id="WP_093318599.1">
    <property type="nucleotide sequence ID" value="NZ_FOHV01000007.1"/>
</dbReference>
<gene>
    <name evidence="1" type="ORF">SAMN02583745_01202</name>
</gene>
<accession>A0A1I0BBH1</accession>
<dbReference type="Proteomes" id="UP000242642">
    <property type="component" value="Unassembled WGS sequence"/>
</dbReference>
<dbReference type="STRING" id="1123402.SAMN02583745_01202"/>
<proteinExistence type="predicted"/>
<name>A0A1I0BBH1_9GAMM</name>
<keyword evidence="2" id="KW-1185">Reference proteome</keyword>
<dbReference type="OrthoDB" id="9995736at2"/>
<dbReference type="AlphaFoldDB" id="A0A1I0BBH1"/>
<protein>
    <submittedName>
        <fullName evidence="1">Uncharacterized protein</fullName>
    </submittedName>
</protein>
<sequence>MGLIYNITNSNYLPLTKKVERYSDKSVGLIPIKIITNNKEHYLLFSTNQLNIQSYLEDDQTNELNVNLISAISVNDCVDKCQTVLGLKIHEIAKLLKISRATLDLHRKGSNIKSMTKYHQLYKFMINVENLHGHKLRNYTRNVLIERKTLIQHLFINSNNLDTIFPLLDILSNKIQHISFSETEYDPAKLRLRTYGIGKMV</sequence>